<dbReference type="GO" id="GO:0005634">
    <property type="term" value="C:nucleus"/>
    <property type="evidence" value="ECO:0007669"/>
    <property type="project" value="UniProtKB-SubCell"/>
</dbReference>
<dbReference type="EMBL" id="JBHFFA010000006">
    <property type="protein sequence ID" value="KAL2623322.1"/>
    <property type="molecule type" value="Genomic_DNA"/>
</dbReference>
<accession>A0ABD1Y997</accession>
<dbReference type="AlphaFoldDB" id="A0ABD1Y997"/>
<name>A0ABD1Y997_9MARC</name>
<dbReference type="SUPFAM" id="SSF47762">
    <property type="entry name" value="PAH2 domain"/>
    <property type="match status" value="1"/>
</dbReference>
<reference evidence="3 4" key="1">
    <citation type="submission" date="2024-09" db="EMBL/GenBank/DDBJ databases">
        <title>Chromosome-scale assembly of Riccia fluitans.</title>
        <authorList>
            <person name="Paukszto L."/>
            <person name="Sawicki J."/>
            <person name="Karawczyk K."/>
            <person name="Piernik-Szablinska J."/>
            <person name="Szczecinska M."/>
            <person name="Mazdziarz M."/>
        </authorList>
    </citation>
    <scope>NUCLEOTIDE SEQUENCE [LARGE SCALE GENOMIC DNA]</scope>
    <source>
        <strain evidence="3">Rf_01</strain>
        <tissue evidence="3">Aerial parts of the thallus</tissue>
    </source>
</reference>
<organism evidence="3 4">
    <name type="scientific">Riccia fluitans</name>
    <dbReference type="NCBI Taxonomy" id="41844"/>
    <lineage>
        <taxon>Eukaryota</taxon>
        <taxon>Viridiplantae</taxon>
        <taxon>Streptophyta</taxon>
        <taxon>Embryophyta</taxon>
        <taxon>Marchantiophyta</taxon>
        <taxon>Marchantiopsida</taxon>
        <taxon>Marchantiidae</taxon>
        <taxon>Marchantiales</taxon>
        <taxon>Ricciaceae</taxon>
        <taxon>Riccia</taxon>
    </lineage>
</organism>
<sequence>MESFTIMIQSTLPGLGRLLYRKFVYDLFDELPRDRYQVLVKFIHEYKSKVMRFEIMRELVIRTLENHPHLQRQFRRFLPSYREYKTYMEETLKLDGELLEQVWSLMRAYGAGQLSVQGYRDGVAQVYRYHPEMAEVIDAYQFSVVVDAVEFAKMVKQKFVDTNQSHKFELFVRLICAVDYAKSGTLADYLLHFATLFGNDRDLVEGFNRFLPAQEHIPLLNYGYRDGQAEAAVGNPMDIVADAAQGLPSAGNQYPFSDPVYGDGDPEVAGAFQDAVDTGAAEENFPPLSDLMLYFEPEYWNTTAQAAVGDPKAAGTYGDAAQELPSL</sequence>
<keyword evidence="4" id="KW-1185">Reference proteome</keyword>
<dbReference type="InterPro" id="IPR036600">
    <property type="entry name" value="PAH_sf"/>
</dbReference>
<comment type="subcellular location">
    <subcellularLocation>
        <location evidence="1">Nucleus</location>
    </subcellularLocation>
</comment>
<evidence type="ECO:0000313" key="3">
    <source>
        <dbReference type="EMBL" id="KAL2623322.1"/>
    </source>
</evidence>
<dbReference type="Proteomes" id="UP001605036">
    <property type="component" value="Unassembled WGS sequence"/>
</dbReference>
<evidence type="ECO:0000256" key="2">
    <source>
        <dbReference type="ARBA" id="ARBA00023242"/>
    </source>
</evidence>
<comment type="caution">
    <text evidence="3">The sequence shown here is derived from an EMBL/GenBank/DDBJ whole genome shotgun (WGS) entry which is preliminary data.</text>
</comment>
<keyword evidence="2" id="KW-0539">Nucleus</keyword>
<evidence type="ECO:0000313" key="4">
    <source>
        <dbReference type="Proteomes" id="UP001605036"/>
    </source>
</evidence>
<evidence type="ECO:0000256" key="1">
    <source>
        <dbReference type="ARBA" id="ARBA00004123"/>
    </source>
</evidence>
<gene>
    <name evidence="3" type="ORF">R1flu_003527</name>
</gene>
<dbReference type="Gene3D" id="1.20.1160.11">
    <property type="entry name" value="Paired amphipathic helix"/>
    <property type="match status" value="1"/>
</dbReference>
<proteinExistence type="predicted"/>
<protein>
    <submittedName>
        <fullName evidence="3">Uncharacterized protein</fullName>
    </submittedName>
</protein>